<dbReference type="Proteomes" id="UP000235786">
    <property type="component" value="Unassembled WGS sequence"/>
</dbReference>
<proteinExistence type="predicted"/>
<dbReference type="OrthoDB" id="3529119at2759"/>
<feature type="region of interest" description="Disordered" evidence="1">
    <location>
        <begin position="114"/>
        <end position="155"/>
    </location>
</feature>
<dbReference type="AlphaFoldDB" id="A0A2J6RII5"/>
<evidence type="ECO:0008006" key="4">
    <source>
        <dbReference type="Google" id="ProtNLM"/>
    </source>
</evidence>
<feature type="compositionally biased region" description="Basic and acidic residues" evidence="1">
    <location>
        <begin position="225"/>
        <end position="240"/>
    </location>
</feature>
<name>A0A2J6RII5_HYAVF</name>
<feature type="region of interest" description="Disordered" evidence="1">
    <location>
        <begin position="204"/>
        <end position="278"/>
    </location>
</feature>
<organism evidence="2 3">
    <name type="scientific">Hyaloscypha variabilis (strain UAMH 11265 / GT02V1 / F)</name>
    <name type="common">Meliniomyces variabilis</name>
    <dbReference type="NCBI Taxonomy" id="1149755"/>
    <lineage>
        <taxon>Eukaryota</taxon>
        <taxon>Fungi</taxon>
        <taxon>Dikarya</taxon>
        <taxon>Ascomycota</taxon>
        <taxon>Pezizomycotina</taxon>
        <taxon>Leotiomycetes</taxon>
        <taxon>Helotiales</taxon>
        <taxon>Hyaloscyphaceae</taxon>
        <taxon>Hyaloscypha</taxon>
        <taxon>Hyaloscypha variabilis</taxon>
    </lineage>
</organism>
<evidence type="ECO:0000313" key="2">
    <source>
        <dbReference type="EMBL" id="PMD38326.1"/>
    </source>
</evidence>
<protein>
    <recommendedName>
        <fullName evidence="4">Clr5 domain-containing protein</fullName>
    </recommendedName>
</protein>
<evidence type="ECO:0000313" key="3">
    <source>
        <dbReference type="Proteomes" id="UP000235786"/>
    </source>
</evidence>
<accession>A0A2J6RII5</accession>
<reference evidence="2 3" key="1">
    <citation type="submission" date="2016-04" db="EMBL/GenBank/DDBJ databases">
        <title>A degradative enzymes factory behind the ericoid mycorrhizal symbiosis.</title>
        <authorList>
            <consortium name="DOE Joint Genome Institute"/>
            <person name="Martino E."/>
            <person name="Morin E."/>
            <person name="Grelet G."/>
            <person name="Kuo A."/>
            <person name="Kohler A."/>
            <person name="Daghino S."/>
            <person name="Barry K."/>
            <person name="Choi C."/>
            <person name="Cichocki N."/>
            <person name="Clum A."/>
            <person name="Copeland A."/>
            <person name="Hainaut M."/>
            <person name="Haridas S."/>
            <person name="Labutti K."/>
            <person name="Lindquist E."/>
            <person name="Lipzen A."/>
            <person name="Khouja H.-R."/>
            <person name="Murat C."/>
            <person name="Ohm R."/>
            <person name="Olson A."/>
            <person name="Spatafora J."/>
            <person name="Veneault-Fourrey C."/>
            <person name="Henrissat B."/>
            <person name="Grigoriev I."/>
            <person name="Martin F."/>
            <person name="Perotto S."/>
        </authorList>
    </citation>
    <scope>NUCLEOTIDE SEQUENCE [LARGE SCALE GENOMIC DNA]</scope>
    <source>
        <strain evidence="2 3">F</strain>
    </source>
</reference>
<dbReference type="EMBL" id="KZ613948">
    <property type="protein sequence ID" value="PMD38326.1"/>
    <property type="molecule type" value="Genomic_DNA"/>
</dbReference>
<evidence type="ECO:0000256" key="1">
    <source>
        <dbReference type="SAM" id="MobiDB-lite"/>
    </source>
</evidence>
<feature type="compositionally biased region" description="Basic and acidic residues" evidence="1">
    <location>
        <begin position="137"/>
        <end position="155"/>
    </location>
</feature>
<keyword evidence="3" id="KW-1185">Reference proteome</keyword>
<sequence length="278" mass="32096">MEPQSLEFTVEDILQSHRCWITELYLNGQKTEEEIVELLHERRVFVTLAQVRRCIEDWNLMQLPAVEPFVPSPSPTLSDDWELVSTPSEPEAIPRYTPSDPALIFEYNKKPLPSIPIPKTRQNSTKIQKRRPSSTTDRLKQTCHHGPDPSDTHEVQTRLKDIRDGTPPIDRFTEDKQPYERIALGLDKGYDEHEDMASIVFQPWRRAGDPANPNSNRRQLTGVRLADRKPRNDKKDRHDGPPGSESSGKRKRGPTRNDEDDEERKDRKKSPPSPPDEE</sequence>
<gene>
    <name evidence="2" type="ORF">L207DRAFT_585228</name>
</gene>